<feature type="domain" description="Cryptic POLO box 1 (CPB1)" evidence="2">
    <location>
        <begin position="61"/>
        <end position="174"/>
    </location>
</feature>
<dbReference type="CDD" id="cd13114">
    <property type="entry name" value="POLO_box_Plk4_1"/>
    <property type="match status" value="1"/>
</dbReference>
<dbReference type="PROSITE" id="PS51984">
    <property type="entry name" value="CPB1"/>
    <property type="match status" value="1"/>
</dbReference>
<dbReference type="InterPro" id="IPR046437">
    <property type="entry name" value="Ser_Thr-PK_POLO_box_1_sf"/>
</dbReference>
<dbReference type="Proteomes" id="UP001166674">
    <property type="component" value="Unassembled WGS sequence"/>
</dbReference>
<organism evidence="3 4">
    <name type="scientific">Sciurus carolinensis</name>
    <name type="common">Eastern gray squirrel</name>
    <dbReference type="NCBI Taxonomy" id="30640"/>
    <lineage>
        <taxon>Eukaryota</taxon>
        <taxon>Metazoa</taxon>
        <taxon>Chordata</taxon>
        <taxon>Craniata</taxon>
        <taxon>Vertebrata</taxon>
        <taxon>Euteleostomi</taxon>
        <taxon>Mammalia</taxon>
        <taxon>Eutheria</taxon>
        <taxon>Euarchontoglires</taxon>
        <taxon>Glires</taxon>
        <taxon>Rodentia</taxon>
        <taxon>Sciuromorpha</taxon>
        <taxon>Sciuridae</taxon>
        <taxon>Sciurinae</taxon>
        <taxon>Sciurini</taxon>
        <taxon>Sciurus</taxon>
    </lineage>
</organism>
<comment type="caution">
    <text evidence="3">The sequence shown here is derived from an EMBL/GenBank/DDBJ whole genome shotgun (WGS) entry which is preliminary data.</text>
</comment>
<feature type="region of interest" description="Disordered" evidence="1">
    <location>
        <begin position="199"/>
        <end position="225"/>
    </location>
</feature>
<evidence type="ECO:0000256" key="1">
    <source>
        <dbReference type="SAM" id="MobiDB-lite"/>
    </source>
</evidence>
<dbReference type="EMBL" id="JAATJV010246122">
    <property type="protein sequence ID" value="MBZ3875228.1"/>
    <property type="molecule type" value="Genomic_DNA"/>
</dbReference>
<dbReference type="InterPro" id="IPR033699">
    <property type="entry name" value="POLO_box_Plk4_1"/>
</dbReference>
<dbReference type="Pfam" id="PF18190">
    <property type="entry name" value="Plk4_PB1"/>
    <property type="match status" value="1"/>
</dbReference>
<dbReference type="GO" id="GO:0016301">
    <property type="term" value="F:kinase activity"/>
    <property type="evidence" value="ECO:0007669"/>
    <property type="project" value="UniProtKB-KW"/>
</dbReference>
<protein>
    <submittedName>
        <fullName evidence="3">Serine/threonine-protein kinase PLK4</fullName>
    </submittedName>
</protein>
<dbReference type="Gene3D" id="3.30.1120.120">
    <property type="match status" value="1"/>
</dbReference>
<evidence type="ECO:0000313" key="4">
    <source>
        <dbReference type="Proteomes" id="UP001166674"/>
    </source>
</evidence>
<gene>
    <name evidence="3" type="ORF">SUZIE_131890</name>
</gene>
<keyword evidence="3" id="KW-0808">Transferase</keyword>
<reference evidence="3" key="1">
    <citation type="submission" date="2020-03" db="EMBL/GenBank/DDBJ databases">
        <title>Studies in the Genomics of Life Span.</title>
        <authorList>
            <person name="Glass D."/>
        </authorList>
    </citation>
    <scope>NUCLEOTIDE SEQUENCE</scope>
    <source>
        <strain evidence="3">SUZIE</strain>
        <tissue evidence="3">Muscle</tissue>
    </source>
</reference>
<dbReference type="AlphaFoldDB" id="A0AA41MNU1"/>
<accession>A0AA41MNU1</accession>
<evidence type="ECO:0000259" key="2">
    <source>
        <dbReference type="PROSITE" id="PS51984"/>
    </source>
</evidence>
<evidence type="ECO:0000313" key="3">
    <source>
        <dbReference type="EMBL" id="MBZ3875228.1"/>
    </source>
</evidence>
<name>A0AA41MNU1_SCICA</name>
<keyword evidence="4" id="KW-1185">Reference proteome</keyword>
<sequence length="244" mass="27070">MNSDALDDATPVNQLRTMKYMTGPHGDPEIMQEEPGFGVDPLSEQSKTRSVESTLGCQKHTLGSITSPLTAHRLKPIRQKTKKAVVSILDSEEVCVELLKEYTSQEYVKEVLQISSDGTMITINYPNDGRGFPLADKPPSPIGNISRYSFDSLPEKYWRKYQYASRFVQLLLLCLLLLLTYSRTPAYCPLIFPPGGGGRGHTSCDQARSQLPHHRKGQNEQAQPGALGNTCARVVPVDLTEYGQ</sequence>
<proteinExistence type="predicted"/>
<dbReference type="FunFam" id="3.30.1120.120:FF:000001">
    <property type="entry name" value="serine/threonine-protein kinase PLK4 isoform X2"/>
    <property type="match status" value="1"/>
</dbReference>
<keyword evidence="3" id="KW-0418">Kinase</keyword>